<evidence type="ECO:0000313" key="6">
    <source>
        <dbReference type="Proteomes" id="UP000737018"/>
    </source>
</evidence>
<feature type="domain" description="DM2" evidence="4">
    <location>
        <begin position="736"/>
        <end position="907"/>
    </location>
</feature>
<dbReference type="Pfam" id="PF12047">
    <property type="entry name" value="DNMT1-RFD"/>
    <property type="match status" value="1"/>
</dbReference>
<dbReference type="Proteomes" id="UP000737018">
    <property type="component" value="Unassembled WGS sequence"/>
</dbReference>
<dbReference type="EMBL" id="JRKL02000226">
    <property type="protein sequence ID" value="KAF3973593.1"/>
    <property type="molecule type" value="Genomic_DNA"/>
</dbReference>
<comment type="subcellular location">
    <subcellularLocation>
        <location evidence="1">Nucleus</location>
    </subcellularLocation>
</comment>
<dbReference type="InterPro" id="IPR058939">
    <property type="entry name" value="Mtase_EDM2"/>
</dbReference>
<evidence type="ECO:0008006" key="7">
    <source>
        <dbReference type="Google" id="ProtNLM"/>
    </source>
</evidence>
<dbReference type="PANTHER" id="PTHR46235">
    <property type="entry name" value="PHD FINGER-CONTAINING PROTEIN DDB_G0268158"/>
    <property type="match status" value="1"/>
</dbReference>
<protein>
    <recommendedName>
        <fullName evidence="7">Protein ENHANCED DOWNY MILDEW 2-like</fullName>
    </recommendedName>
</protein>
<organism evidence="5 6">
    <name type="scientific">Castanea mollissima</name>
    <name type="common">Chinese chestnut</name>
    <dbReference type="NCBI Taxonomy" id="60419"/>
    <lineage>
        <taxon>Eukaryota</taxon>
        <taxon>Viridiplantae</taxon>
        <taxon>Streptophyta</taxon>
        <taxon>Embryophyta</taxon>
        <taxon>Tracheophyta</taxon>
        <taxon>Spermatophyta</taxon>
        <taxon>Magnoliopsida</taxon>
        <taxon>eudicotyledons</taxon>
        <taxon>Gunneridae</taxon>
        <taxon>Pentapetalae</taxon>
        <taxon>rosids</taxon>
        <taxon>fabids</taxon>
        <taxon>Fagales</taxon>
        <taxon>Fagaceae</taxon>
        <taxon>Castanea</taxon>
    </lineage>
</organism>
<dbReference type="Pfam" id="PF26055">
    <property type="entry name" value="Mtase_EDM2"/>
    <property type="match status" value="1"/>
</dbReference>
<evidence type="ECO:0000256" key="2">
    <source>
        <dbReference type="ARBA" id="ARBA00023242"/>
    </source>
</evidence>
<comment type="caution">
    <text evidence="5">The sequence shown here is derived from an EMBL/GenBank/DDBJ whole genome shotgun (WGS) entry which is preliminary data.</text>
</comment>
<dbReference type="InterPro" id="IPR013083">
    <property type="entry name" value="Znf_RING/FYVE/PHD"/>
</dbReference>
<keyword evidence="2" id="KW-0539">Nucleus</keyword>
<dbReference type="Gene3D" id="3.30.40.10">
    <property type="entry name" value="Zinc/RING finger domain, C3HC4 (zinc finger)"/>
    <property type="match status" value="1"/>
</dbReference>
<proteinExistence type="predicted"/>
<dbReference type="InterPro" id="IPR022702">
    <property type="entry name" value="Cytosine_MeTrfase1_RFD"/>
</dbReference>
<feature type="domain" description="RFTS" evidence="3">
    <location>
        <begin position="82"/>
        <end position="202"/>
    </location>
</feature>
<dbReference type="OrthoDB" id="21264at2759"/>
<evidence type="ECO:0000313" key="5">
    <source>
        <dbReference type="EMBL" id="KAF3973593.1"/>
    </source>
</evidence>
<evidence type="ECO:0000256" key="1">
    <source>
        <dbReference type="ARBA" id="ARBA00004123"/>
    </source>
</evidence>
<evidence type="ECO:0000259" key="4">
    <source>
        <dbReference type="Pfam" id="PF26055"/>
    </source>
</evidence>
<reference evidence="5" key="1">
    <citation type="submission" date="2020-03" db="EMBL/GenBank/DDBJ databases">
        <title>Castanea mollissima Vanexum genome sequencing.</title>
        <authorList>
            <person name="Staton M."/>
        </authorList>
    </citation>
    <scope>NUCLEOTIDE SEQUENCE</scope>
    <source>
        <tissue evidence="5">Leaf</tissue>
    </source>
</reference>
<evidence type="ECO:0000259" key="3">
    <source>
        <dbReference type="Pfam" id="PF12047"/>
    </source>
</evidence>
<sequence length="928" mass="106405">MVGRIREICASCPLDKRSQKAQKGSRTRRVGVVLPCPLRWSSQCGFGWVEGDEEIARTCPLRWSWCGNSMASDEESEIVAEFVTNYDFIDHGGNPVSLSVLPLQWSEGDFFGDLETQVFVHGDGEDGLQRIYKCVIAWRFQLSYVQPEICVLSKEKSWITLQKPRKAFENTIRTILVTVHWLHFVKKNPEASAKSLWNHLMKTFSSFEVEPSENDVLDHIQLIAEAAKRDKPLVKSKKPRKSYAFHEDAQKRKRLNFIVYSDDEEEYDIVFGEEDNELYLYDHVCSICDNGGEILCCEGKCLRSFHANIGSGAEDFCETLGYTDAQVKAMPIFLCRNCKYQQHQCFVCGKLGFSDKSSDAEPAEVTCVYLLLKTFPVTFKDMQAQKLQKQIAAGESFTCPAHKCFVCKQGENKNVHELQFALCWRCPNAYHRKCLPWGICFEYNNDEDILPRAWDGLLPNRILIYCLDHEINKELGTPLRDHLKFADAKGIKKQHEGEKLSSKKKAVASTKGMVCDNLSAGKIISKLPNRVKKMCNSVKGGDSTKNIEKRCFRQDFDSLEKQNTIDSVGKSVKENIRSKKQKLSSGKIKNTILEESVMIKSSSSEFVLNADMKNRILDLMKNSTSSFNNEEFIRRQKVQGADAYYESVLGKSITQGKVECSVKAIQTALQRLEEGCSIEDAKAVCEPEILWQIFKWKRKLSVYLATFLYGKRYTSFGRHFTKVDKLKEIVNRLHCYVQNGDMIVDFCCGSNDFSCLMKEKLKKTGKGCTFKNYDLFQAKNDFSFEKRDWMSVNPEELPNGSQLRIMRLNPPFGIKASLANKFINKALEFKPKLLILIVPKETRRLDKNNAAYDLIWEDHEVLSGKSFYLPGSVDVHDKKLEDWNLKPPPLYLWSRRDWTARHKAIAQKHGHILKEQPEMCFKPEMCLD</sequence>
<name>A0A8J4RV66_9ROSI</name>
<accession>A0A8J4RV66</accession>
<dbReference type="PANTHER" id="PTHR46235:SF13">
    <property type="entry name" value="EDM2-LIKE PROTEIN1"/>
    <property type="match status" value="1"/>
</dbReference>
<dbReference type="AlphaFoldDB" id="A0A8J4RV66"/>
<keyword evidence="6" id="KW-1185">Reference proteome</keyword>
<dbReference type="GO" id="GO:0005634">
    <property type="term" value="C:nucleus"/>
    <property type="evidence" value="ECO:0007669"/>
    <property type="project" value="UniProtKB-SubCell"/>
</dbReference>
<gene>
    <name evidence="5" type="ORF">CMV_002991</name>
</gene>